<sequence>MWSDLHYRRPTEIEYLNGEIVALGKKAGVPTPLNSRLYELVRAAEAANTGHPNLSPEAIAAHVEVSFAKGGGAGAGGGGGDSLEALIFYAAPALFLVVGVGLAMYFRTV</sequence>
<dbReference type="InterPro" id="IPR013328">
    <property type="entry name" value="6PGD_dom2"/>
</dbReference>
<evidence type="ECO:0000256" key="1">
    <source>
        <dbReference type="SAM" id="Phobius"/>
    </source>
</evidence>
<feature type="transmembrane region" description="Helical" evidence="1">
    <location>
        <begin position="86"/>
        <end position="106"/>
    </location>
</feature>
<dbReference type="Pfam" id="PF08546">
    <property type="entry name" value="ApbA_C"/>
    <property type="match status" value="1"/>
</dbReference>
<dbReference type="OrthoDB" id="73846at2759"/>
<dbReference type="AlphaFoldDB" id="A0A0M0JFS9"/>
<dbReference type="Proteomes" id="UP000037460">
    <property type="component" value="Unassembled WGS sequence"/>
</dbReference>
<evidence type="ECO:0000313" key="4">
    <source>
        <dbReference type="Proteomes" id="UP000037460"/>
    </source>
</evidence>
<protein>
    <submittedName>
        <fullName evidence="3">2-dehydropantoate 2-reductase</fullName>
    </submittedName>
</protein>
<keyword evidence="4" id="KW-1185">Reference proteome</keyword>
<keyword evidence="1" id="KW-0472">Membrane</keyword>
<dbReference type="InterPro" id="IPR013752">
    <property type="entry name" value="KPA_reductase"/>
</dbReference>
<proteinExistence type="predicted"/>
<evidence type="ECO:0000313" key="3">
    <source>
        <dbReference type="EMBL" id="KOO25083.1"/>
    </source>
</evidence>
<comment type="caution">
    <text evidence="3">The sequence shown here is derived from an EMBL/GenBank/DDBJ whole genome shotgun (WGS) entry which is preliminary data.</text>
</comment>
<gene>
    <name evidence="3" type="ORF">Ctob_007138</name>
</gene>
<dbReference type="SUPFAM" id="SSF48179">
    <property type="entry name" value="6-phosphogluconate dehydrogenase C-terminal domain-like"/>
    <property type="match status" value="1"/>
</dbReference>
<keyword evidence="1" id="KW-0812">Transmembrane</keyword>
<feature type="domain" description="Ketopantoate reductase C-terminal" evidence="2">
    <location>
        <begin position="1"/>
        <end position="45"/>
    </location>
</feature>
<reference evidence="4" key="1">
    <citation type="journal article" date="2015" name="PLoS Genet.">
        <title>Genome Sequence and Transcriptome Analyses of Chrysochromulina tobin: Metabolic Tools for Enhanced Algal Fitness in the Prominent Order Prymnesiales (Haptophyceae).</title>
        <authorList>
            <person name="Hovde B.T."/>
            <person name="Deodato C.R."/>
            <person name="Hunsperger H.M."/>
            <person name="Ryken S.A."/>
            <person name="Yost W."/>
            <person name="Jha R.K."/>
            <person name="Patterson J."/>
            <person name="Monnat R.J. Jr."/>
            <person name="Barlow S.B."/>
            <person name="Starkenburg S.R."/>
            <person name="Cattolico R.A."/>
        </authorList>
    </citation>
    <scope>NUCLEOTIDE SEQUENCE</scope>
    <source>
        <strain evidence="4">CCMP291</strain>
    </source>
</reference>
<dbReference type="EMBL" id="JWZX01003020">
    <property type="protein sequence ID" value="KOO25083.1"/>
    <property type="molecule type" value="Genomic_DNA"/>
</dbReference>
<organism evidence="3 4">
    <name type="scientific">Chrysochromulina tobinii</name>
    <dbReference type="NCBI Taxonomy" id="1460289"/>
    <lineage>
        <taxon>Eukaryota</taxon>
        <taxon>Haptista</taxon>
        <taxon>Haptophyta</taxon>
        <taxon>Prymnesiophyceae</taxon>
        <taxon>Prymnesiales</taxon>
        <taxon>Chrysochromulinaceae</taxon>
        <taxon>Chrysochromulina</taxon>
    </lineage>
</organism>
<dbReference type="InterPro" id="IPR008927">
    <property type="entry name" value="6-PGluconate_DH-like_C_sf"/>
</dbReference>
<name>A0A0M0JFS9_9EUKA</name>
<accession>A0A0M0JFS9</accession>
<dbReference type="Gene3D" id="1.10.1040.10">
    <property type="entry name" value="N-(1-d-carboxylethyl)-l-norvaline Dehydrogenase, domain 2"/>
    <property type="match status" value="1"/>
</dbReference>
<keyword evidence="1" id="KW-1133">Transmembrane helix</keyword>
<evidence type="ECO:0000259" key="2">
    <source>
        <dbReference type="Pfam" id="PF08546"/>
    </source>
</evidence>